<feature type="signal peptide" evidence="1">
    <location>
        <begin position="1"/>
        <end position="25"/>
    </location>
</feature>
<feature type="domain" description="Pyrrolo-quinoline quinone repeat" evidence="2">
    <location>
        <begin position="227"/>
        <end position="331"/>
    </location>
</feature>
<evidence type="ECO:0000313" key="4">
    <source>
        <dbReference type="Proteomes" id="UP000681340"/>
    </source>
</evidence>
<dbReference type="Proteomes" id="UP000681340">
    <property type="component" value="Unassembled WGS sequence"/>
</dbReference>
<dbReference type="PANTHER" id="PTHR34512:SF30">
    <property type="entry name" value="OUTER MEMBRANE PROTEIN ASSEMBLY FACTOR BAMB"/>
    <property type="match status" value="1"/>
</dbReference>
<name>A0A919VSB8_9ACTN</name>
<dbReference type="InterPro" id="IPR011047">
    <property type="entry name" value="Quinoprotein_ADH-like_sf"/>
</dbReference>
<accession>A0A919VSB8</accession>
<dbReference type="EMBL" id="BOQL01000022">
    <property type="protein sequence ID" value="GIM67630.1"/>
    <property type="molecule type" value="Genomic_DNA"/>
</dbReference>
<dbReference type="InterPro" id="IPR018391">
    <property type="entry name" value="PQQ_b-propeller_rpt"/>
</dbReference>
<feature type="chain" id="PRO_5037806565" description="Pyrrolo-quinoline quinone repeat domain-containing protein" evidence="1">
    <location>
        <begin position="26"/>
        <end position="387"/>
    </location>
</feature>
<dbReference type="SUPFAM" id="SSF50998">
    <property type="entry name" value="Quinoprotein alcohol dehydrogenase-like"/>
    <property type="match status" value="1"/>
</dbReference>
<comment type="caution">
    <text evidence="3">The sequence shown here is derived from an EMBL/GenBank/DDBJ whole genome shotgun (WGS) entry which is preliminary data.</text>
</comment>
<dbReference type="AlphaFoldDB" id="A0A919VSB8"/>
<keyword evidence="1" id="KW-0732">Signal</keyword>
<sequence>MPVLPALGVALVAAGVLAVPVPVQAAVAAEWTQPGYGAEDAYYNPGESVINATSINAVRRRWTVALPEARERCARAAVPVVAGGRVFVAQETGVSAYQAGTGRLSWRFTWPSPEDESTPYLAVSGGLLIVANQDCQSQSDPDGTVRALHTGSGRLAWTRQLPAPVESLVVDRGIAVVSGKSMSDTAAVTGLAVSDGTQRWQVTEHASAGVSAGGRVLVSRVGAAGTSALSVTTGAVVWTKKTAWTGQAAAPAGDRFFASGSRNEMVCVDAATGDVLWTAARKASPLVAADDSRVYRSMGNRVEALDALTGRRRWTVSLPGQAGQPVRAGGLLYATVDGRRPLGILRASSGARASAGTQIGAIAGGNVIVTGGWIYALKGNTISGYAS</sequence>
<dbReference type="Gene3D" id="2.40.10.480">
    <property type="match status" value="1"/>
</dbReference>
<keyword evidence="4" id="KW-1185">Reference proteome</keyword>
<dbReference type="Pfam" id="PF13360">
    <property type="entry name" value="PQQ_2"/>
    <property type="match status" value="2"/>
</dbReference>
<gene>
    <name evidence="3" type="ORF">Aau02nite_28120</name>
</gene>
<dbReference type="InterPro" id="IPR002372">
    <property type="entry name" value="PQQ_rpt_dom"/>
</dbReference>
<evidence type="ECO:0000256" key="1">
    <source>
        <dbReference type="SAM" id="SignalP"/>
    </source>
</evidence>
<dbReference type="RefSeq" id="WP_212988829.1">
    <property type="nucleotide sequence ID" value="NZ_BAABEA010000005.1"/>
</dbReference>
<organism evidence="3 4">
    <name type="scientific">Actinoplanes auranticolor</name>
    <dbReference type="NCBI Taxonomy" id="47988"/>
    <lineage>
        <taxon>Bacteria</taxon>
        <taxon>Bacillati</taxon>
        <taxon>Actinomycetota</taxon>
        <taxon>Actinomycetes</taxon>
        <taxon>Micromonosporales</taxon>
        <taxon>Micromonosporaceae</taxon>
        <taxon>Actinoplanes</taxon>
    </lineage>
</organism>
<evidence type="ECO:0000259" key="2">
    <source>
        <dbReference type="Pfam" id="PF13360"/>
    </source>
</evidence>
<reference evidence="3" key="1">
    <citation type="submission" date="2021-03" db="EMBL/GenBank/DDBJ databases">
        <title>Whole genome shotgun sequence of Actinoplanes auranticolor NBRC 12245.</title>
        <authorList>
            <person name="Komaki H."/>
            <person name="Tamura T."/>
        </authorList>
    </citation>
    <scope>NUCLEOTIDE SEQUENCE</scope>
    <source>
        <strain evidence="3">NBRC 12245</strain>
    </source>
</reference>
<evidence type="ECO:0000313" key="3">
    <source>
        <dbReference type="EMBL" id="GIM67630.1"/>
    </source>
</evidence>
<proteinExistence type="predicted"/>
<feature type="domain" description="Pyrrolo-quinoline quinone repeat" evidence="2">
    <location>
        <begin position="50"/>
        <end position="204"/>
    </location>
</feature>
<protein>
    <recommendedName>
        <fullName evidence="2">Pyrrolo-quinoline quinone repeat domain-containing protein</fullName>
    </recommendedName>
</protein>
<dbReference type="Gene3D" id="2.40.128.630">
    <property type="match status" value="1"/>
</dbReference>
<dbReference type="InterPro" id="IPR015943">
    <property type="entry name" value="WD40/YVTN_repeat-like_dom_sf"/>
</dbReference>
<dbReference type="PANTHER" id="PTHR34512">
    <property type="entry name" value="CELL SURFACE PROTEIN"/>
    <property type="match status" value="1"/>
</dbReference>
<dbReference type="SMART" id="SM00564">
    <property type="entry name" value="PQQ"/>
    <property type="match status" value="5"/>
</dbReference>
<dbReference type="Gene3D" id="2.130.10.10">
    <property type="entry name" value="YVTN repeat-like/Quinoprotein amine dehydrogenase"/>
    <property type="match status" value="1"/>
</dbReference>